<evidence type="ECO:0000256" key="1">
    <source>
        <dbReference type="SAM" id="SignalP"/>
    </source>
</evidence>
<dbReference type="AlphaFoldDB" id="A0A8H6TXE6"/>
<proteinExistence type="predicted"/>
<dbReference type="Gene3D" id="1.10.630.10">
    <property type="entry name" value="Cytochrome P450"/>
    <property type="match status" value="1"/>
</dbReference>
<keyword evidence="3" id="KW-1185">Reference proteome</keyword>
<dbReference type="SUPFAM" id="SSF48264">
    <property type="entry name" value="Cytochrome P450"/>
    <property type="match status" value="1"/>
</dbReference>
<evidence type="ECO:0008006" key="4">
    <source>
        <dbReference type="Google" id="ProtNLM"/>
    </source>
</evidence>
<reference evidence="2" key="1">
    <citation type="submission" date="2020-05" db="EMBL/GenBank/DDBJ databases">
        <title>Mycena genomes resolve the evolution of fungal bioluminescence.</title>
        <authorList>
            <person name="Tsai I.J."/>
        </authorList>
    </citation>
    <scope>NUCLEOTIDE SEQUENCE</scope>
    <source>
        <strain evidence="2">160909Yilan</strain>
    </source>
</reference>
<comment type="caution">
    <text evidence="2">The sequence shown here is derived from an EMBL/GenBank/DDBJ whole genome shotgun (WGS) entry which is preliminary data.</text>
</comment>
<dbReference type="GO" id="GO:0016705">
    <property type="term" value="F:oxidoreductase activity, acting on paired donors, with incorporation or reduction of molecular oxygen"/>
    <property type="evidence" value="ECO:0007669"/>
    <property type="project" value="InterPro"/>
</dbReference>
<feature type="chain" id="PRO_5034915084" description="Cytochrome P450" evidence="1">
    <location>
        <begin position="25"/>
        <end position="376"/>
    </location>
</feature>
<name>A0A8H6TXE6_9AGAR</name>
<dbReference type="GO" id="GO:0020037">
    <property type="term" value="F:heme binding"/>
    <property type="evidence" value="ECO:0007669"/>
    <property type="project" value="InterPro"/>
</dbReference>
<accession>A0A8H6TXE6</accession>
<sequence>MFEHYGICVSAAIFSFFLLSTVLGTVSSPRAIVHDTHKSIRDLLDPPCASTDTLLRSRSSPNARLLRAFHLSNTFVSPDPTVYANFLHWTSFNDVALHAVELTLPELPIPFHVFIRSVTLRTIIVGLLDPHTDMTSLASNDVDIVTNLITDIWMLSKKPGPIPEYLLEMLNDRLRHLIPNQGEYPNPLDFVIPTWETLWRVVAVTLAYVHTDAEARRAFLDLTDNPDGDQFCALKLDGTAPSVENYMSESLRLHPPAISPHHFPSWYHRISNPTPTPKIHVADIESAQRSVLWESDSSPPEAFDAARFLREPKACEILAFGTGPLKCTAINWAPMAAALIVGTILNRVDGVNYYIVRGERVGERTGWDGWMVRKVA</sequence>
<organism evidence="2 3">
    <name type="scientific">Mycena sanguinolenta</name>
    <dbReference type="NCBI Taxonomy" id="230812"/>
    <lineage>
        <taxon>Eukaryota</taxon>
        <taxon>Fungi</taxon>
        <taxon>Dikarya</taxon>
        <taxon>Basidiomycota</taxon>
        <taxon>Agaricomycotina</taxon>
        <taxon>Agaricomycetes</taxon>
        <taxon>Agaricomycetidae</taxon>
        <taxon>Agaricales</taxon>
        <taxon>Marasmiineae</taxon>
        <taxon>Mycenaceae</taxon>
        <taxon>Mycena</taxon>
    </lineage>
</organism>
<dbReference type="Proteomes" id="UP000623467">
    <property type="component" value="Unassembled WGS sequence"/>
</dbReference>
<keyword evidence="1" id="KW-0732">Signal</keyword>
<dbReference type="EMBL" id="JACAZH010000110">
    <property type="protein sequence ID" value="KAF7324461.1"/>
    <property type="molecule type" value="Genomic_DNA"/>
</dbReference>
<evidence type="ECO:0000313" key="3">
    <source>
        <dbReference type="Proteomes" id="UP000623467"/>
    </source>
</evidence>
<feature type="signal peptide" evidence="1">
    <location>
        <begin position="1"/>
        <end position="24"/>
    </location>
</feature>
<evidence type="ECO:0000313" key="2">
    <source>
        <dbReference type="EMBL" id="KAF7324461.1"/>
    </source>
</evidence>
<dbReference type="OrthoDB" id="10029320at2759"/>
<dbReference type="GO" id="GO:0004497">
    <property type="term" value="F:monooxygenase activity"/>
    <property type="evidence" value="ECO:0007669"/>
    <property type="project" value="InterPro"/>
</dbReference>
<protein>
    <recommendedName>
        <fullName evidence="4">Cytochrome P450</fullName>
    </recommendedName>
</protein>
<dbReference type="InterPro" id="IPR036396">
    <property type="entry name" value="Cyt_P450_sf"/>
</dbReference>
<gene>
    <name evidence="2" type="ORF">MSAN_02518100</name>
</gene>
<dbReference type="GO" id="GO:0005506">
    <property type="term" value="F:iron ion binding"/>
    <property type="evidence" value="ECO:0007669"/>
    <property type="project" value="InterPro"/>
</dbReference>